<dbReference type="CDD" id="cd04586">
    <property type="entry name" value="CBS_pair_BON_assoc"/>
    <property type="match status" value="1"/>
</dbReference>
<dbReference type="InterPro" id="IPR000644">
    <property type="entry name" value="CBS_dom"/>
</dbReference>
<comment type="caution">
    <text evidence="6">The sequence shown here is derived from an EMBL/GenBank/DDBJ whole genome shotgun (WGS) entry which is preliminary data.</text>
</comment>
<feature type="domain" description="BON" evidence="4">
    <location>
        <begin position="179"/>
        <end position="248"/>
    </location>
</feature>
<dbReference type="SUPFAM" id="SSF54631">
    <property type="entry name" value="CBS-domain pair"/>
    <property type="match status" value="1"/>
</dbReference>
<dbReference type="InterPro" id="IPR007055">
    <property type="entry name" value="BON_dom"/>
</dbReference>
<reference evidence="6" key="1">
    <citation type="submission" date="2022-10" db="EMBL/GenBank/DDBJ databases">
        <title>Streptomyces beihaiensis sp. nov., a chitin degrading actinobacterium, isolated from shrimp pond soil.</title>
        <authorList>
            <person name="Xie J."/>
            <person name="Shen N."/>
        </authorList>
    </citation>
    <scope>NUCLEOTIDE SEQUENCE</scope>
    <source>
        <strain evidence="6">GXMU-J5</strain>
    </source>
</reference>
<dbReference type="Proteomes" id="UP001163064">
    <property type="component" value="Unassembled WGS sequence"/>
</dbReference>
<dbReference type="InterPro" id="IPR046342">
    <property type="entry name" value="CBS_dom_sf"/>
</dbReference>
<protein>
    <submittedName>
        <fullName evidence="6">CBS domain-containing protein</fullName>
    </submittedName>
</protein>
<dbReference type="EMBL" id="JAPHNL010000233">
    <property type="protein sequence ID" value="MCX3061722.1"/>
    <property type="molecule type" value="Genomic_DNA"/>
</dbReference>
<dbReference type="PIRSF" id="PIRSF036990">
    <property type="entry name" value="UCP036990_CBS_BON"/>
    <property type="match status" value="1"/>
</dbReference>
<evidence type="ECO:0000256" key="2">
    <source>
        <dbReference type="PROSITE-ProRule" id="PRU00703"/>
    </source>
</evidence>
<dbReference type="PROSITE" id="PS51371">
    <property type="entry name" value="CBS"/>
    <property type="match status" value="2"/>
</dbReference>
<dbReference type="RefSeq" id="WP_266601329.1">
    <property type="nucleotide sequence ID" value="NZ_JAPHNL010000233.1"/>
</dbReference>
<name>A0ABT3TZB5_9ACTN</name>
<dbReference type="Pfam" id="PF00571">
    <property type="entry name" value="CBS"/>
    <property type="match status" value="2"/>
</dbReference>
<organism evidence="6 7">
    <name type="scientific">Streptomyces beihaiensis</name>
    <dbReference type="NCBI Taxonomy" id="2984495"/>
    <lineage>
        <taxon>Bacteria</taxon>
        <taxon>Bacillati</taxon>
        <taxon>Actinomycetota</taxon>
        <taxon>Actinomycetes</taxon>
        <taxon>Kitasatosporales</taxon>
        <taxon>Streptomycetaceae</taxon>
        <taxon>Streptomyces</taxon>
    </lineage>
</organism>
<feature type="domain" description="CBS" evidence="5">
    <location>
        <begin position="12"/>
        <end position="70"/>
    </location>
</feature>
<evidence type="ECO:0000313" key="7">
    <source>
        <dbReference type="Proteomes" id="UP001163064"/>
    </source>
</evidence>
<dbReference type="Gene3D" id="3.30.1340.30">
    <property type="match status" value="1"/>
</dbReference>
<feature type="region of interest" description="Disordered" evidence="3">
    <location>
        <begin position="62"/>
        <end position="110"/>
    </location>
</feature>
<evidence type="ECO:0000256" key="1">
    <source>
        <dbReference type="ARBA" id="ARBA00023122"/>
    </source>
</evidence>
<dbReference type="Gene3D" id="3.10.580.10">
    <property type="entry name" value="CBS-domain"/>
    <property type="match status" value="1"/>
</dbReference>
<evidence type="ECO:0000313" key="6">
    <source>
        <dbReference type="EMBL" id="MCX3061722.1"/>
    </source>
</evidence>
<evidence type="ECO:0000259" key="4">
    <source>
        <dbReference type="PROSITE" id="PS50914"/>
    </source>
</evidence>
<dbReference type="PANTHER" id="PTHR43080:SF29">
    <property type="entry name" value="OS02G0818000 PROTEIN"/>
    <property type="match status" value="1"/>
</dbReference>
<gene>
    <name evidence="6" type="ORF">OFY01_18525</name>
</gene>
<keyword evidence="7" id="KW-1185">Reference proteome</keyword>
<dbReference type="InterPro" id="IPR017080">
    <property type="entry name" value="UCP036990_CBS_BON"/>
</dbReference>
<sequence length="266" mass="28117">MYATPPRVSDVMTRKVVALRGAASFKAIVKAMREWHVSALPVLDDAGRVVGVVSEADLLAPQAQQDAGDETAGPHDVSRGSDSSDEYGPHTVYDDLEAPAPGRDRVRHGTRASWTAGAAATAAELMSAPPVTVAPYATLAHAARLMARARVKRLPVVGDDGTLRGIVSRADLLKVYLRDDSEIADEVMREVAEPLFGPRAAALRVEARDGVVTLAGRVDETALVPVAVRLARAVAGVVDVRCRLAGPPHLPDLNPDAADGHRSRTP</sequence>
<evidence type="ECO:0000259" key="5">
    <source>
        <dbReference type="PROSITE" id="PS51371"/>
    </source>
</evidence>
<dbReference type="InterPro" id="IPR051257">
    <property type="entry name" value="Diverse_CBS-Domain"/>
</dbReference>
<dbReference type="PANTHER" id="PTHR43080">
    <property type="entry name" value="CBS DOMAIN-CONTAINING PROTEIN CBSX3, MITOCHONDRIAL"/>
    <property type="match status" value="1"/>
</dbReference>
<dbReference type="Pfam" id="PF04972">
    <property type="entry name" value="BON"/>
    <property type="match status" value="1"/>
</dbReference>
<proteinExistence type="predicted"/>
<accession>A0ABT3TZB5</accession>
<feature type="domain" description="CBS" evidence="5">
    <location>
        <begin position="126"/>
        <end position="182"/>
    </location>
</feature>
<keyword evidence="1 2" id="KW-0129">CBS domain</keyword>
<evidence type="ECO:0000256" key="3">
    <source>
        <dbReference type="SAM" id="MobiDB-lite"/>
    </source>
</evidence>
<dbReference type="PROSITE" id="PS50914">
    <property type="entry name" value="BON"/>
    <property type="match status" value="1"/>
</dbReference>
<dbReference type="SMART" id="SM00116">
    <property type="entry name" value="CBS"/>
    <property type="match status" value="2"/>
</dbReference>